<keyword evidence="3" id="KW-0804">Transcription</keyword>
<dbReference type="InterPro" id="IPR011008">
    <property type="entry name" value="Dimeric_a/b-barrel"/>
</dbReference>
<accession>A0A0S1X8C4</accession>
<dbReference type="Proteomes" id="UP000066042">
    <property type="component" value="Chromosome"/>
</dbReference>
<dbReference type="InterPro" id="IPR019888">
    <property type="entry name" value="Tscrpt_reg_AsnC-like"/>
</dbReference>
<evidence type="ECO:0000259" key="4">
    <source>
        <dbReference type="Pfam" id="PF13404"/>
    </source>
</evidence>
<dbReference type="GO" id="GO:0043200">
    <property type="term" value="P:response to amino acid"/>
    <property type="evidence" value="ECO:0007669"/>
    <property type="project" value="TreeGrafter"/>
</dbReference>
<dbReference type="Gene3D" id="1.10.10.10">
    <property type="entry name" value="Winged helix-like DNA-binding domain superfamily/Winged helix DNA-binding domain"/>
    <property type="match status" value="1"/>
</dbReference>
<dbReference type="GO" id="GO:0043565">
    <property type="term" value="F:sequence-specific DNA binding"/>
    <property type="evidence" value="ECO:0007669"/>
    <property type="project" value="InterPro"/>
</dbReference>
<evidence type="ECO:0000256" key="1">
    <source>
        <dbReference type="ARBA" id="ARBA00023015"/>
    </source>
</evidence>
<keyword evidence="2" id="KW-0238">DNA-binding</keyword>
<dbReference type="Pfam" id="PF13404">
    <property type="entry name" value="HTH_AsnC-type"/>
    <property type="match status" value="1"/>
</dbReference>
<dbReference type="SMART" id="SM00344">
    <property type="entry name" value="HTH_ASNC"/>
    <property type="match status" value="1"/>
</dbReference>
<evidence type="ECO:0000256" key="3">
    <source>
        <dbReference type="ARBA" id="ARBA00023163"/>
    </source>
</evidence>
<sequence length="187" mass="21697">MLLNGGGFVKKKRLDNRKWNKKEIEFWKQISKGELDDIDVMIYLALRENGRLPDTELARIVGVSAPTARRRRIALQEKGYLQVIGLLIFEEFGLASADVIIKFKENAKKEEIESFIQEAIDNPKVFEVDEYIGEYDIVIKFFDKDFKELRKTIENFIAGREIIQKTLILPAVSSPKLFTKPMTYRHG</sequence>
<dbReference type="SUPFAM" id="SSF54909">
    <property type="entry name" value="Dimeric alpha+beta barrel"/>
    <property type="match status" value="1"/>
</dbReference>
<dbReference type="PRINTS" id="PR00033">
    <property type="entry name" value="HTHASNC"/>
</dbReference>
<dbReference type="PANTHER" id="PTHR30154">
    <property type="entry name" value="LEUCINE-RESPONSIVE REGULATORY PROTEIN"/>
    <property type="match status" value="1"/>
</dbReference>
<evidence type="ECO:0000313" key="5">
    <source>
        <dbReference type="EMBL" id="ALM74046.1"/>
    </source>
</evidence>
<dbReference type="AlphaFoldDB" id="A0A0S1X8C4"/>
<evidence type="ECO:0000313" key="6">
    <source>
        <dbReference type="Proteomes" id="UP000066042"/>
    </source>
</evidence>
<dbReference type="InterPro" id="IPR036390">
    <property type="entry name" value="WH_DNA-bd_sf"/>
</dbReference>
<proteinExistence type="predicted"/>
<reference evidence="5 6" key="1">
    <citation type="journal article" date="2016" name="Genome Announc.">
        <title>Complete genome sequence of the hyperthermophilic and piezophilic archaeon Thermococcus barophilus Ch5, capable of growth at the expense of hydrogenogenesis from carbon monoxide and formate.</title>
        <authorList>
            <person name="Oger P."/>
            <person name="Sokolova T.G."/>
            <person name="Kozhevnikova D.A."/>
            <person name="Taranov E.A."/>
            <person name="Vannier P."/>
            <person name="Lee H.S."/>
            <person name="Kwon K.K."/>
            <person name="Kang S.G."/>
            <person name="Lee J.H."/>
            <person name="Bonch-Osmolovskaya E.A."/>
            <person name="Lebedinsky A.V."/>
        </authorList>
    </citation>
    <scope>NUCLEOTIDE SEQUENCE [LARGE SCALE GENOMIC DNA]</scope>
    <source>
        <strain evidence="6">Ch5</strain>
    </source>
</reference>
<dbReference type="PANTHER" id="PTHR30154:SF34">
    <property type="entry name" value="TRANSCRIPTIONAL REGULATOR AZLB"/>
    <property type="match status" value="1"/>
</dbReference>
<dbReference type="Gene3D" id="3.30.70.920">
    <property type="match status" value="1"/>
</dbReference>
<dbReference type="EMBL" id="CP013050">
    <property type="protein sequence ID" value="ALM74046.1"/>
    <property type="molecule type" value="Genomic_DNA"/>
</dbReference>
<dbReference type="InterPro" id="IPR000485">
    <property type="entry name" value="AsnC-type_HTH_dom"/>
</dbReference>
<name>A0A0S1X8C4_THEBA</name>
<dbReference type="GO" id="GO:0005829">
    <property type="term" value="C:cytosol"/>
    <property type="evidence" value="ECO:0007669"/>
    <property type="project" value="TreeGrafter"/>
</dbReference>
<dbReference type="InterPro" id="IPR036388">
    <property type="entry name" value="WH-like_DNA-bd_sf"/>
</dbReference>
<protein>
    <submittedName>
        <fullName evidence="5">Transcription regulator</fullName>
    </submittedName>
</protein>
<feature type="domain" description="HTH asnC-type" evidence="4">
    <location>
        <begin position="35"/>
        <end position="72"/>
    </location>
</feature>
<evidence type="ECO:0000256" key="2">
    <source>
        <dbReference type="ARBA" id="ARBA00023125"/>
    </source>
</evidence>
<gene>
    <name evidence="5" type="ORF">TBCH5v1_0066</name>
</gene>
<dbReference type="SUPFAM" id="SSF46785">
    <property type="entry name" value="Winged helix' DNA-binding domain"/>
    <property type="match status" value="1"/>
</dbReference>
<organism evidence="5 6">
    <name type="scientific">Thermococcus barophilus</name>
    <dbReference type="NCBI Taxonomy" id="55802"/>
    <lineage>
        <taxon>Archaea</taxon>
        <taxon>Methanobacteriati</taxon>
        <taxon>Methanobacteriota</taxon>
        <taxon>Thermococci</taxon>
        <taxon>Thermococcales</taxon>
        <taxon>Thermococcaceae</taxon>
        <taxon>Thermococcus</taxon>
    </lineage>
</organism>
<dbReference type="STRING" id="55802.TBCH5v1_0066"/>
<dbReference type="PATRIC" id="fig|55802.8.peg.65"/>
<keyword evidence="1" id="KW-0805">Transcription regulation</keyword>